<protein>
    <recommendedName>
        <fullName evidence="9">Mpv17-like protein</fullName>
    </recommendedName>
</protein>
<keyword evidence="5" id="KW-0472">Membrane</keyword>
<evidence type="ECO:0000256" key="2">
    <source>
        <dbReference type="ARBA" id="ARBA00006824"/>
    </source>
</evidence>
<accession>A0ABQ9K3P5</accession>
<proteinExistence type="inferred from homology"/>
<evidence type="ECO:0000256" key="6">
    <source>
        <dbReference type="RuleBase" id="RU363053"/>
    </source>
</evidence>
<evidence type="ECO:0000256" key="3">
    <source>
        <dbReference type="ARBA" id="ARBA00022692"/>
    </source>
</evidence>
<dbReference type="PANTHER" id="PTHR11266">
    <property type="entry name" value="PEROXISOMAL MEMBRANE PROTEIN 2, PXMP2 MPV17"/>
    <property type="match status" value="1"/>
</dbReference>
<comment type="similarity">
    <text evidence="2 6">Belongs to the peroxisomal membrane protein PXMP2/4 family.</text>
</comment>
<name>A0ABQ9K3P5_9CUCU</name>
<keyword evidence="4" id="KW-1133">Transmembrane helix</keyword>
<dbReference type="PANTHER" id="PTHR11266:SF75">
    <property type="entry name" value="IP10007P-RELATED"/>
    <property type="match status" value="1"/>
</dbReference>
<evidence type="ECO:0000256" key="5">
    <source>
        <dbReference type="ARBA" id="ARBA00023136"/>
    </source>
</evidence>
<sequence length="186" mass="21821">MVIFSRISTFVKQHPVIRGMISYGTIWPTSCIIQQTMTGKTWENYDWMQALRFSLYGCFFTAPTLYGWIRISTLIWPTTNLRTSIQKAIVEQMTYGPAALVCFYFGMSLMEGKTVEQAKKEVEEKFWPSYRVGICFWPMLQTINFNYIPEKNRVPFVSMCSLVWCCFLSYMHQLRMNKQLALVEST</sequence>
<keyword evidence="8" id="KW-1185">Reference proteome</keyword>
<evidence type="ECO:0008006" key="9">
    <source>
        <dbReference type="Google" id="ProtNLM"/>
    </source>
</evidence>
<evidence type="ECO:0000313" key="7">
    <source>
        <dbReference type="EMBL" id="KAJ8985048.1"/>
    </source>
</evidence>
<dbReference type="InterPro" id="IPR007248">
    <property type="entry name" value="Mpv17_PMP22"/>
</dbReference>
<comment type="subcellular location">
    <subcellularLocation>
        <location evidence="1">Membrane</location>
        <topology evidence="1">Multi-pass membrane protein</topology>
    </subcellularLocation>
</comment>
<evidence type="ECO:0000256" key="1">
    <source>
        <dbReference type="ARBA" id="ARBA00004141"/>
    </source>
</evidence>
<comment type="caution">
    <text evidence="7">The sequence shown here is derived from an EMBL/GenBank/DDBJ whole genome shotgun (WGS) entry which is preliminary data.</text>
</comment>
<dbReference type="EMBL" id="JAPWTJ010000021">
    <property type="protein sequence ID" value="KAJ8985048.1"/>
    <property type="molecule type" value="Genomic_DNA"/>
</dbReference>
<evidence type="ECO:0000256" key="4">
    <source>
        <dbReference type="ARBA" id="ARBA00022989"/>
    </source>
</evidence>
<keyword evidence="3" id="KW-0812">Transmembrane</keyword>
<dbReference type="Proteomes" id="UP001162164">
    <property type="component" value="Unassembled WGS sequence"/>
</dbReference>
<organism evidence="7 8">
    <name type="scientific">Molorchus minor</name>
    <dbReference type="NCBI Taxonomy" id="1323400"/>
    <lineage>
        <taxon>Eukaryota</taxon>
        <taxon>Metazoa</taxon>
        <taxon>Ecdysozoa</taxon>
        <taxon>Arthropoda</taxon>
        <taxon>Hexapoda</taxon>
        <taxon>Insecta</taxon>
        <taxon>Pterygota</taxon>
        <taxon>Neoptera</taxon>
        <taxon>Endopterygota</taxon>
        <taxon>Coleoptera</taxon>
        <taxon>Polyphaga</taxon>
        <taxon>Cucujiformia</taxon>
        <taxon>Chrysomeloidea</taxon>
        <taxon>Cerambycidae</taxon>
        <taxon>Lamiinae</taxon>
        <taxon>Monochamini</taxon>
        <taxon>Molorchus</taxon>
    </lineage>
</organism>
<dbReference type="Pfam" id="PF04117">
    <property type="entry name" value="Mpv17_PMP22"/>
    <property type="match status" value="1"/>
</dbReference>
<evidence type="ECO:0000313" key="8">
    <source>
        <dbReference type="Proteomes" id="UP001162164"/>
    </source>
</evidence>
<reference evidence="7" key="1">
    <citation type="journal article" date="2023" name="Insect Mol. Biol.">
        <title>Genome sequencing provides insights into the evolution of gene families encoding plant cell wall-degrading enzymes in longhorned beetles.</title>
        <authorList>
            <person name="Shin N.R."/>
            <person name="Okamura Y."/>
            <person name="Kirsch R."/>
            <person name="Pauchet Y."/>
        </authorList>
    </citation>
    <scope>NUCLEOTIDE SEQUENCE</scope>
    <source>
        <strain evidence="7">MMC_N1</strain>
    </source>
</reference>
<gene>
    <name evidence="7" type="ORF">NQ317_016959</name>
</gene>